<dbReference type="SUPFAM" id="SSF52540">
    <property type="entry name" value="P-loop containing nucleoside triphosphate hydrolases"/>
    <property type="match status" value="1"/>
</dbReference>
<dbReference type="InterPro" id="IPR027417">
    <property type="entry name" value="P-loop_NTPase"/>
</dbReference>
<dbReference type="GO" id="GO:0000049">
    <property type="term" value="F:tRNA binding"/>
    <property type="evidence" value="ECO:0007669"/>
    <property type="project" value="TreeGrafter"/>
</dbReference>
<evidence type="ECO:0000256" key="2">
    <source>
        <dbReference type="ARBA" id="ARBA00022840"/>
    </source>
</evidence>
<protein>
    <submittedName>
        <fullName evidence="4">Uncharacterized protein</fullName>
    </submittedName>
</protein>
<keyword evidence="1" id="KW-0547">Nucleotide-binding</keyword>
<feature type="region of interest" description="Disordered" evidence="3">
    <location>
        <begin position="192"/>
        <end position="233"/>
    </location>
</feature>
<gene>
    <name evidence="4" type="primary">PLESTBF000096</name>
    <name evidence="4" type="ORF">PLESTB_000180000</name>
</gene>
<reference evidence="4 5" key="1">
    <citation type="journal article" date="2023" name="Commun. Biol.">
        <title>Reorganization of the ancestral sex-determining regions during the evolution of trioecy in Pleodorina starrii.</title>
        <authorList>
            <person name="Takahashi K."/>
            <person name="Suzuki S."/>
            <person name="Kawai-Toyooka H."/>
            <person name="Yamamoto K."/>
            <person name="Hamaji T."/>
            <person name="Ootsuki R."/>
            <person name="Yamaguchi H."/>
            <person name="Kawachi M."/>
            <person name="Higashiyama T."/>
            <person name="Nozaki H."/>
        </authorList>
    </citation>
    <scope>NUCLEOTIDE SEQUENCE [LARGE SCALE GENOMIC DNA]</scope>
    <source>
        <strain evidence="4 5">NIES-4479</strain>
    </source>
</reference>
<dbReference type="PANTHER" id="PTHR20873">
    <property type="entry name" value="L-SERYL-TRNA(SEC) KINASE"/>
    <property type="match status" value="1"/>
</dbReference>
<feature type="compositionally biased region" description="Acidic residues" evidence="3">
    <location>
        <begin position="434"/>
        <end position="445"/>
    </location>
</feature>
<feature type="region of interest" description="Disordered" evidence="3">
    <location>
        <begin position="263"/>
        <end position="286"/>
    </location>
</feature>
<sequence>MNLQESNRAKCALLVLCGLPGSGKTTLAKAIREHLLRHHEPFLKSGPFCDVQIVTFDDWLHPELQQLAGQFSADAWQRSRQAALAHLLSALERAQSNASHTLIIADDNHHLRSMRYELFRAARDRGAAFLQLYVGCSPQQALARNQRRSGIAAVPPEALLRMAAALEPPQPERFPWEAPSLTASAAAVSPAPDRVAAAGEDLRDGSGGGVGKGGGRDDGGGGGGGGGSEEGKEEGFWQRVGSQGADGGHRGQVLETEFRKSVLQPHSQEQGQTQGHPPDQQQLPEHDPLDKQETVRPDTVAGAICTALWRLWGPPPPPPPTEAEVLAQREAGRAANAASHLHGLDLRSRRALGAAVAAAPPADRAAIGRHLNERRRALLQAARELLQHLPLPPQAPQASPAAPPLLPPPQASQPQAGAGEGEGRGGASSGADGGGEDAADGGDASEENRVVLERLRELEAAFMRAAGLGKEAETETEAGSSGGGGKAGGACAAGGRERGE</sequence>
<feature type="compositionally biased region" description="Gly residues" evidence="3">
    <location>
        <begin position="480"/>
        <end position="492"/>
    </location>
</feature>
<accession>A0A9W6EXM5</accession>
<evidence type="ECO:0000313" key="5">
    <source>
        <dbReference type="Proteomes" id="UP001165080"/>
    </source>
</evidence>
<dbReference type="GO" id="GO:0005524">
    <property type="term" value="F:ATP binding"/>
    <property type="evidence" value="ECO:0007669"/>
    <property type="project" value="UniProtKB-KW"/>
</dbReference>
<dbReference type="AlphaFoldDB" id="A0A9W6EXM5"/>
<feature type="compositionally biased region" description="Gly residues" evidence="3">
    <location>
        <begin position="418"/>
        <end position="433"/>
    </location>
</feature>
<evidence type="ECO:0000256" key="1">
    <source>
        <dbReference type="ARBA" id="ARBA00022741"/>
    </source>
</evidence>
<feature type="compositionally biased region" description="Pro residues" evidence="3">
    <location>
        <begin position="391"/>
        <end position="411"/>
    </location>
</feature>
<feature type="region of interest" description="Disordered" evidence="3">
    <location>
        <begin position="466"/>
        <end position="500"/>
    </location>
</feature>
<comment type="caution">
    <text evidence="4">The sequence shown here is derived from an EMBL/GenBank/DDBJ whole genome shotgun (WGS) entry which is preliminary data.</text>
</comment>
<dbReference type="InterPro" id="IPR052648">
    <property type="entry name" value="Ser-tRNA(Sec)_kinase"/>
</dbReference>
<dbReference type="PANTHER" id="PTHR20873:SF0">
    <property type="entry name" value="L-SERYL-TRNA(SEC) KINASE"/>
    <property type="match status" value="1"/>
</dbReference>
<evidence type="ECO:0000313" key="4">
    <source>
        <dbReference type="EMBL" id="GLC49078.1"/>
    </source>
</evidence>
<dbReference type="EMBL" id="BRXU01000002">
    <property type="protein sequence ID" value="GLC49078.1"/>
    <property type="molecule type" value="Genomic_DNA"/>
</dbReference>
<dbReference type="GO" id="GO:0016301">
    <property type="term" value="F:kinase activity"/>
    <property type="evidence" value="ECO:0007669"/>
    <property type="project" value="TreeGrafter"/>
</dbReference>
<dbReference type="Pfam" id="PF08433">
    <property type="entry name" value="KTI12"/>
    <property type="match status" value="1"/>
</dbReference>
<name>A0A9W6EXM5_9CHLO</name>
<feature type="region of interest" description="Disordered" evidence="3">
    <location>
        <begin position="391"/>
        <end position="452"/>
    </location>
</feature>
<dbReference type="Proteomes" id="UP001165080">
    <property type="component" value="Unassembled WGS sequence"/>
</dbReference>
<keyword evidence="5" id="KW-1185">Reference proteome</keyword>
<feature type="compositionally biased region" description="Polar residues" evidence="3">
    <location>
        <begin position="264"/>
        <end position="283"/>
    </location>
</feature>
<keyword evidence="2" id="KW-0067">ATP-binding</keyword>
<dbReference type="InterPro" id="IPR013641">
    <property type="entry name" value="KTI12/PSTK"/>
</dbReference>
<organism evidence="4 5">
    <name type="scientific">Pleodorina starrii</name>
    <dbReference type="NCBI Taxonomy" id="330485"/>
    <lineage>
        <taxon>Eukaryota</taxon>
        <taxon>Viridiplantae</taxon>
        <taxon>Chlorophyta</taxon>
        <taxon>core chlorophytes</taxon>
        <taxon>Chlorophyceae</taxon>
        <taxon>CS clade</taxon>
        <taxon>Chlamydomonadales</taxon>
        <taxon>Volvocaceae</taxon>
        <taxon>Pleodorina</taxon>
    </lineage>
</organism>
<dbReference type="Gene3D" id="3.40.50.300">
    <property type="entry name" value="P-loop containing nucleotide triphosphate hydrolases"/>
    <property type="match status" value="1"/>
</dbReference>
<evidence type="ECO:0000256" key="3">
    <source>
        <dbReference type="SAM" id="MobiDB-lite"/>
    </source>
</evidence>
<proteinExistence type="predicted"/>